<comment type="caution">
    <text evidence="6">The sequence shown here is derived from an EMBL/GenBank/DDBJ whole genome shotgun (WGS) entry which is preliminary data.</text>
</comment>
<comment type="subcellular location">
    <subcellularLocation>
        <location evidence="1">Membrane</location>
        <topology evidence="1">Multi-pass membrane protein</topology>
    </subcellularLocation>
</comment>
<protein>
    <submittedName>
        <fullName evidence="6">Chloride channel protein</fullName>
    </submittedName>
</protein>
<keyword evidence="4 5" id="KW-0472">Membrane</keyword>
<organism evidence="6 7">
    <name type="scientific">Halobacillus yeomjeoni</name>
    <dbReference type="NCBI Taxonomy" id="311194"/>
    <lineage>
        <taxon>Bacteria</taxon>
        <taxon>Bacillati</taxon>
        <taxon>Bacillota</taxon>
        <taxon>Bacilli</taxon>
        <taxon>Bacillales</taxon>
        <taxon>Bacillaceae</taxon>
        <taxon>Halobacillus</taxon>
    </lineage>
</organism>
<evidence type="ECO:0000256" key="5">
    <source>
        <dbReference type="SAM" id="Phobius"/>
    </source>
</evidence>
<feature type="transmembrane region" description="Helical" evidence="5">
    <location>
        <begin position="188"/>
        <end position="207"/>
    </location>
</feature>
<feature type="transmembrane region" description="Helical" evidence="5">
    <location>
        <begin position="344"/>
        <end position="364"/>
    </location>
</feature>
<feature type="transmembrane region" description="Helical" evidence="5">
    <location>
        <begin position="384"/>
        <end position="404"/>
    </location>
</feature>
<dbReference type="InterPro" id="IPR014743">
    <property type="entry name" value="Cl-channel_core"/>
</dbReference>
<dbReference type="PANTHER" id="PTHR43427:SF12">
    <property type="entry name" value="CHLORIDE TRANSPORTER"/>
    <property type="match status" value="1"/>
</dbReference>
<dbReference type="InterPro" id="IPR050368">
    <property type="entry name" value="ClC-type_chloride_channel"/>
</dbReference>
<dbReference type="GO" id="GO:0015108">
    <property type="term" value="F:chloride transmembrane transporter activity"/>
    <property type="evidence" value="ECO:0007669"/>
    <property type="project" value="InterPro"/>
</dbReference>
<dbReference type="PRINTS" id="PR00762">
    <property type="entry name" value="CLCHANNEL"/>
</dbReference>
<dbReference type="Proteomes" id="UP000614490">
    <property type="component" value="Unassembled WGS sequence"/>
</dbReference>
<feature type="transmembrane region" description="Helical" evidence="5">
    <location>
        <begin position="304"/>
        <end position="332"/>
    </location>
</feature>
<keyword evidence="2 5" id="KW-0812">Transmembrane</keyword>
<feature type="transmembrane region" description="Helical" evidence="5">
    <location>
        <begin position="7"/>
        <end position="36"/>
    </location>
</feature>
<dbReference type="Pfam" id="PF00654">
    <property type="entry name" value="Voltage_CLC"/>
    <property type="match status" value="1"/>
</dbReference>
<dbReference type="EMBL" id="JADZSC010000001">
    <property type="protein sequence ID" value="MBH0229103.1"/>
    <property type="molecule type" value="Genomic_DNA"/>
</dbReference>
<sequence length="436" mass="47324">MDKKQKYIHFFSLIAQWVLLGSLIGVVVGAFTTILLTTNDFLGEVREGTGWLIFLLPLGGIVIGYIYMNFGKVFMNHTLHDAAELNNLIIEGVQGKKKVLSRMGPIVYLGTFITVIFGGSTGREGAAIQMGGSVAQAVNKFFKKNKTDTKIFVMSGISAGFGAAFGAPITGAVFGMEMAALGKMKFEALVPCLVASFTGHYVTTSFFGFQHESFIIQTLPEVSMVTFAKVIATAVLFSLLSVSYCQLRHKIQTVSEKVFKKNHMKRAFVGGLIIVMLTLIAGSQDYNGRGLEMLEQSFEEEVPPFAFLAKLIFTAITLGTGFVGGEAIPLFFMGATLGNALHDFMNLPLSFLTALGMIAAFSAGTNTPLAAFLLAMELFDGKGAEFFFVACLVSFIFSGHHGLWPAQEIYQPKSRIYKVPGGKTIKQVEESKSSQE</sequence>
<keyword evidence="3 5" id="KW-1133">Transmembrane helix</keyword>
<dbReference type="GO" id="GO:0016020">
    <property type="term" value="C:membrane"/>
    <property type="evidence" value="ECO:0007669"/>
    <property type="project" value="UniProtKB-SubCell"/>
</dbReference>
<reference evidence="6 7" key="1">
    <citation type="journal article" date="2005" name="Int. J. Syst. Evol. Microbiol.">
        <title>Halobacillus yeomjeoni sp. nov., isolated from a marine solar saltern in Korea.</title>
        <authorList>
            <person name="Yoon J.H."/>
            <person name="Kang S.J."/>
            <person name="Lee C.H."/>
            <person name="Oh H.W."/>
            <person name="Oh T.K."/>
        </authorList>
    </citation>
    <scope>NUCLEOTIDE SEQUENCE [LARGE SCALE GENOMIC DNA]</scope>
    <source>
        <strain evidence="6 7">KCTC 3957</strain>
    </source>
</reference>
<evidence type="ECO:0000256" key="2">
    <source>
        <dbReference type="ARBA" id="ARBA00022692"/>
    </source>
</evidence>
<dbReference type="SUPFAM" id="SSF81340">
    <property type="entry name" value="Clc chloride channel"/>
    <property type="match status" value="1"/>
</dbReference>
<dbReference type="InterPro" id="IPR001807">
    <property type="entry name" value="ClC"/>
</dbReference>
<name>A0A931HTH1_9BACI</name>
<accession>A0A931HTH1</accession>
<evidence type="ECO:0000256" key="3">
    <source>
        <dbReference type="ARBA" id="ARBA00022989"/>
    </source>
</evidence>
<feature type="transmembrane region" description="Helical" evidence="5">
    <location>
        <begin position="106"/>
        <end position="122"/>
    </location>
</feature>
<dbReference type="PANTHER" id="PTHR43427">
    <property type="entry name" value="CHLORIDE CHANNEL PROTEIN CLC-E"/>
    <property type="match status" value="1"/>
</dbReference>
<proteinExistence type="predicted"/>
<keyword evidence="7" id="KW-1185">Reference proteome</keyword>
<evidence type="ECO:0000313" key="6">
    <source>
        <dbReference type="EMBL" id="MBH0229103.1"/>
    </source>
</evidence>
<dbReference type="RefSeq" id="WP_197315734.1">
    <property type="nucleotide sequence ID" value="NZ_JADZSC010000001.1"/>
</dbReference>
<evidence type="ECO:0000256" key="1">
    <source>
        <dbReference type="ARBA" id="ARBA00004141"/>
    </source>
</evidence>
<evidence type="ECO:0000313" key="7">
    <source>
        <dbReference type="Proteomes" id="UP000614490"/>
    </source>
</evidence>
<evidence type="ECO:0000256" key="4">
    <source>
        <dbReference type="ARBA" id="ARBA00023136"/>
    </source>
</evidence>
<feature type="transmembrane region" description="Helical" evidence="5">
    <location>
        <begin position="267"/>
        <end position="284"/>
    </location>
</feature>
<feature type="transmembrane region" description="Helical" evidence="5">
    <location>
        <begin position="151"/>
        <end position="176"/>
    </location>
</feature>
<gene>
    <name evidence="6" type="ORF">H0267_02645</name>
</gene>
<feature type="transmembrane region" description="Helical" evidence="5">
    <location>
        <begin position="227"/>
        <end position="247"/>
    </location>
</feature>
<dbReference type="Gene3D" id="1.10.3080.10">
    <property type="entry name" value="Clc chloride channel"/>
    <property type="match status" value="1"/>
</dbReference>
<dbReference type="AlphaFoldDB" id="A0A931HTH1"/>
<feature type="transmembrane region" description="Helical" evidence="5">
    <location>
        <begin position="48"/>
        <end position="68"/>
    </location>
</feature>